<evidence type="ECO:0000313" key="1">
    <source>
        <dbReference type="EMBL" id="WAR26555.1"/>
    </source>
</evidence>
<dbReference type="EMBL" id="CP111025">
    <property type="protein sequence ID" value="WAR26555.1"/>
    <property type="molecule type" value="Genomic_DNA"/>
</dbReference>
<organism evidence="1 2">
    <name type="scientific">Mya arenaria</name>
    <name type="common">Soft-shell clam</name>
    <dbReference type="NCBI Taxonomy" id="6604"/>
    <lineage>
        <taxon>Eukaryota</taxon>
        <taxon>Metazoa</taxon>
        <taxon>Spiralia</taxon>
        <taxon>Lophotrochozoa</taxon>
        <taxon>Mollusca</taxon>
        <taxon>Bivalvia</taxon>
        <taxon>Autobranchia</taxon>
        <taxon>Heteroconchia</taxon>
        <taxon>Euheterodonta</taxon>
        <taxon>Imparidentia</taxon>
        <taxon>Neoheterodontei</taxon>
        <taxon>Myida</taxon>
        <taxon>Myoidea</taxon>
        <taxon>Myidae</taxon>
        <taxon>Mya</taxon>
    </lineage>
</organism>
<protein>
    <submittedName>
        <fullName evidence="1">HS12B-like protein</fullName>
    </submittedName>
</protein>
<keyword evidence="2" id="KW-1185">Reference proteome</keyword>
<accession>A0ABY7FWI5</accession>
<dbReference type="Gene3D" id="3.30.420.40">
    <property type="match status" value="1"/>
</dbReference>
<sequence>MVDEAFLARFLVAVIDFGTSYSGWSYSFKLDPTIVATKNWQGDQLVSSKAPTCVLIEPDGKTFSAFGYDAATQYSELAENPH</sequence>
<proteinExistence type="predicted"/>
<gene>
    <name evidence="1" type="ORF">MAR_012259</name>
</gene>
<dbReference type="Proteomes" id="UP001164746">
    <property type="component" value="Chromosome 14"/>
</dbReference>
<reference evidence="1" key="1">
    <citation type="submission" date="2022-11" db="EMBL/GenBank/DDBJ databases">
        <title>Centuries of genome instability and evolution in soft-shell clam transmissible cancer (bioRxiv).</title>
        <authorList>
            <person name="Hart S.F.M."/>
            <person name="Yonemitsu M.A."/>
            <person name="Giersch R.M."/>
            <person name="Beal B.F."/>
            <person name="Arriagada G."/>
            <person name="Davis B.W."/>
            <person name="Ostrander E.A."/>
            <person name="Goff S.P."/>
            <person name="Metzger M.J."/>
        </authorList>
    </citation>
    <scope>NUCLEOTIDE SEQUENCE</scope>
    <source>
        <strain evidence="1">MELC-2E11</strain>
        <tissue evidence="1">Siphon/mantle</tissue>
    </source>
</reference>
<name>A0ABY7FWI5_MYAAR</name>
<evidence type="ECO:0000313" key="2">
    <source>
        <dbReference type="Proteomes" id="UP001164746"/>
    </source>
</evidence>